<evidence type="ECO:0000256" key="1">
    <source>
        <dbReference type="ARBA" id="ARBA00008668"/>
    </source>
</evidence>
<dbReference type="InterPro" id="IPR036514">
    <property type="entry name" value="SGNH_hydro_sf"/>
</dbReference>
<dbReference type="GO" id="GO:0016788">
    <property type="term" value="F:hydrolase activity, acting on ester bonds"/>
    <property type="evidence" value="ECO:0007669"/>
    <property type="project" value="InterPro"/>
</dbReference>
<keyword evidence="2" id="KW-0732">Signal</keyword>
<dbReference type="OrthoDB" id="1600564at2759"/>
<dbReference type="InterPro" id="IPR035669">
    <property type="entry name" value="SGNH_plant_lipase-like"/>
</dbReference>
<comment type="caution">
    <text evidence="3">The sequence shown here is derived from an EMBL/GenBank/DDBJ whole genome shotgun (WGS) entry which is preliminary data.</text>
</comment>
<reference evidence="4" key="1">
    <citation type="submission" date="2016-04" db="EMBL/GenBank/DDBJ databases">
        <title>Cephalotus genome sequencing.</title>
        <authorList>
            <person name="Fukushima K."/>
            <person name="Hasebe M."/>
            <person name="Fang X."/>
        </authorList>
    </citation>
    <scope>NUCLEOTIDE SEQUENCE [LARGE SCALE GENOMIC DNA]</scope>
    <source>
        <strain evidence="4">cv. St1</strain>
    </source>
</reference>
<name>A0A1Q3CYK0_CEPFO</name>
<comment type="similarity">
    <text evidence="1">Belongs to the 'GDSL' lipolytic enzyme family.</text>
</comment>
<dbReference type="GO" id="GO:0005576">
    <property type="term" value="C:extracellular region"/>
    <property type="evidence" value="ECO:0007669"/>
    <property type="project" value="TreeGrafter"/>
</dbReference>
<dbReference type="InterPro" id="IPR001087">
    <property type="entry name" value="GDSL"/>
</dbReference>
<dbReference type="SUPFAM" id="SSF52266">
    <property type="entry name" value="SGNH hydrolase"/>
    <property type="match status" value="1"/>
</dbReference>
<feature type="signal peptide" evidence="2">
    <location>
        <begin position="1"/>
        <end position="17"/>
    </location>
</feature>
<dbReference type="FunFam" id="3.40.50.1110:FF:000003">
    <property type="entry name" value="GDSL esterase/lipase APG"/>
    <property type="match status" value="2"/>
</dbReference>
<feature type="chain" id="PRO_5013315503" evidence="2">
    <location>
        <begin position="18"/>
        <end position="706"/>
    </location>
</feature>
<organism evidence="3 4">
    <name type="scientific">Cephalotus follicularis</name>
    <name type="common">Albany pitcher plant</name>
    <dbReference type="NCBI Taxonomy" id="3775"/>
    <lineage>
        <taxon>Eukaryota</taxon>
        <taxon>Viridiplantae</taxon>
        <taxon>Streptophyta</taxon>
        <taxon>Embryophyta</taxon>
        <taxon>Tracheophyta</taxon>
        <taxon>Spermatophyta</taxon>
        <taxon>Magnoliopsida</taxon>
        <taxon>eudicotyledons</taxon>
        <taxon>Gunneridae</taxon>
        <taxon>Pentapetalae</taxon>
        <taxon>rosids</taxon>
        <taxon>fabids</taxon>
        <taxon>Oxalidales</taxon>
        <taxon>Cephalotaceae</taxon>
        <taxon>Cephalotus</taxon>
    </lineage>
</organism>
<proteinExistence type="inferred from homology"/>
<dbReference type="PANTHER" id="PTHR45642:SF95">
    <property type="entry name" value="GDSL-LIKE LIPASE_ACYLHYDROLASE FAMILY PROTEIN, EXPRESSED"/>
    <property type="match status" value="1"/>
</dbReference>
<protein>
    <submittedName>
        <fullName evidence="3">Lipase_GDSL domain-containing protein</fullName>
    </submittedName>
</protein>
<sequence length="706" mass="77082">MFTLSLLILILFHTVGAATTPPKNATFPAIIVFGDSIVDPGNNNYIITLAKCDFSPYGRDFEGGKPTGRFSNGKLATDLLAEAYGVKELLPAYLDPNLQIEDLLTGVSFASGGSGYDPLTAKLETALPLSDQLDMFRSYLSKLKSAVGEEKTSAIMSKSLFIVFSGSNDIAQTYNLIRRAQYDIESYTDLTVSFALSFLQELYGLGARKVGVFSAPPIGCVPSQRTIRGGIERKCSQKENQAAILFNSKISSKVDALSKQFPDFRIVYLDVFNPLLSLIKNPARYGFEVVNKGCCGTGNIEVSLLCNRLEDAITCTDASKYIFWDSFHPTEKAYKIIASQIVQKHTKGSFTSAKLNAVVDVEPTISVFLACFLTLDVESIVIKIFYALGDSILDPGNNNYIATIVKCNFSPYGRDLKGRRKGRFSNGKIPADFVAEYYGVKELVPPYLDPSLQLQDLLTGVSFASGASGYDPLTSKLASALSPSDQLELFKGYISKVKSAVGEEKTAAIVSKSLCLISSGSDDIANNYELLPFRRAHYDDEAYANLTASYASVFIKELVKLGVRKIGVFSAPPIGCVPSQRTLGGGIDRECSQKANNLAKLFNSKLSSQIDGLSKEFPDSRIVYLDVYNPLLSLIKNPAKNGFEVVNKGCCGTGVIEVSVLCNKLEEAKTCKNASNHIFWDSYHPTEKAYKILTSQLINKYSSRLL</sequence>
<accession>A0A1Q3CYK0</accession>
<keyword evidence="4" id="KW-1185">Reference proteome</keyword>
<dbReference type="Gene3D" id="3.40.50.1110">
    <property type="entry name" value="SGNH hydrolase"/>
    <property type="match status" value="2"/>
</dbReference>
<dbReference type="CDD" id="cd01837">
    <property type="entry name" value="SGNH_plant_lipase_like"/>
    <property type="match status" value="2"/>
</dbReference>
<dbReference type="Pfam" id="PF00657">
    <property type="entry name" value="Lipase_GDSL"/>
    <property type="match status" value="2"/>
</dbReference>
<dbReference type="PANTHER" id="PTHR45642">
    <property type="entry name" value="GDSL ESTERASE/LIPASE EXL3"/>
    <property type="match status" value="1"/>
</dbReference>
<evidence type="ECO:0000313" key="4">
    <source>
        <dbReference type="Proteomes" id="UP000187406"/>
    </source>
</evidence>
<evidence type="ECO:0000313" key="3">
    <source>
        <dbReference type="EMBL" id="GAV85326.1"/>
    </source>
</evidence>
<dbReference type="Proteomes" id="UP000187406">
    <property type="component" value="Unassembled WGS sequence"/>
</dbReference>
<gene>
    <name evidence="3" type="ORF">CFOL_v3_28764</name>
</gene>
<dbReference type="FunCoup" id="A0A1Q3CYK0">
    <property type="interactions" value="56"/>
</dbReference>
<dbReference type="EMBL" id="BDDD01003537">
    <property type="protein sequence ID" value="GAV85326.1"/>
    <property type="molecule type" value="Genomic_DNA"/>
</dbReference>
<dbReference type="AlphaFoldDB" id="A0A1Q3CYK0"/>
<dbReference type="InterPro" id="IPR050592">
    <property type="entry name" value="GDSL_lipolytic_enzyme"/>
</dbReference>
<evidence type="ECO:0000256" key="2">
    <source>
        <dbReference type="SAM" id="SignalP"/>
    </source>
</evidence>
<dbReference type="InParanoid" id="A0A1Q3CYK0"/>